<dbReference type="EMBL" id="JBHSIM010000001">
    <property type="protein sequence ID" value="MFC4830908.1"/>
    <property type="molecule type" value="Genomic_DNA"/>
</dbReference>
<dbReference type="SUPFAM" id="SSF54593">
    <property type="entry name" value="Glyoxalase/Bleomycin resistance protein/Dihydroxybiphenyl dioxygenase"/>
    <property type="match status" value="1"/>
</dbReference>
<name>A0ABV9RCC8_9PSEU</name>
<comment type="caution">
    <text evidence="2">The sequence shown here is derived from an EMBL/GenBank/DDBJ whole genome shotgun (WGS) entry which is preliminary data.</text>
</comment>
<evidence type="ECO:0000259" key="1">
    <source>
        <dbReference type="PROSITE" id="PS51819"/>
    </source>
</evidence>
<sequence length="136" mass="14564">MQFSTLGVCVHTEDVPAVRAFYVDVLGFTMTLDIGWFVSLRHPDHGDLDLCVVRRDHALAGMGGPVAGVVLAFLVEDVHAEHARLVELGVPVDVAPRDEPWGQRRCLVRDPAGTGVELVQATAPDPAWLASVASAS</sequence>
<gene>
    <name evidence="2" type="ORF">ACFPEL_00680</name>
</gene>
<dbReference type="InterPro" id="IPR037523">
    <property type="entry name" value="VOC_core"/>
</dbReference>
<dbReference type="InterPro" id="IPR029068">
    <property type="entry name" value="Glyas_Bleomycin-R_OHBP_Dase"/>
</dbReference>
<dbReference type="Gene3D" id="3.30.720.110">
    <property type="match status" value="1"/>
</dbReference>
<evidence type="ECO:0000313" key="3">
    <source>
        <dbReference type="Proteomes" id="UP001595909"/>
    </source>
</evidence>
<feature type="domain" description="VOC" evidence="1">
    <location>
        <begin position="4"/>
        <end position="121"/>
    </location>
</feature>
<proteinExistence type="predicted"/>
<reference evidence="3" key="1">
    <citation type="journal article" date="2019" name="Int. J. Syst. Evol. Microbiol.">
        <title>The Global Catalogue of Microorganisms (GCM) 10K type strain sequencing project: providing services to taxonomists for standard genome sequencing and annotation.</title>
        <authorList>
            <consortium name="The Broad Institute Genomics Platform"/>
            <consortium name="The Broad Institute Genome Sequencing Center for Infectious Disease"/>
            <person name="Wu L."/>
            <person name="Ma J."/>
        </authorList>
    </citation>
    <scope>NUCLEOTIDE SEQUENCE [LARGE SCALE GENOMIC DNA]</scope>
    <source>
        <strain evidence="3">CCUG 50347</strain>
    </source>
</reference>
<accession>A0ABV9RCC8</accession>
<protein>
    <submittedName>
        <fullName evidence="2">VOC family protein</fullName>
    </submittedName>
</protein>
<dbReference type="RefSeq" id="WP_274188972.1">
    <property type="nucleotide sequence ID" value="NZ_BAABHN010000001.1"/>
</dbReference>
<dbReference type="InterPro" id="IPR004360">
    <property type="entry name" value="Glyas_Fos-R_dOase_dom"/>
</dbReference>
<organism evidence="2 3">
    <name type="scientific">Actinomycetospora chibensis</name>
    <dbReference type="NCBI Taxonomy" id="663606"/>
    <lineage>
        <taxon>Bacteria</taxon>
        <taxon>Bacillati</taxon>
        <taxon>Actinomycetota</taxon>
        <taxon>Actinomycetes</taxon>
        <taxon>Pseudonocardiales</taxon>
        <taxon>Pseudonocardiaceae</taxon>
        <taxon>Actinomycetospora</taxon>
    </lineage>
</organism>
<evidence type="ECO:0000313" key="2">
    <source>
        <dbReference type="EMBL" id="MFC4830908.1"/>
    </source>
</evidence>
<dbReference type="Pfam" id="PF00903">
    <property type="entry name" value="Glyoxalase"/>
    <property type="match status" value="1"/>
</dbReference>
<dbReference type="PROSITE" id="PS51819">
    <property type="entry name" value="VOC"/>
    <property type="match status" value="1"/>
</dbReference>
<dbReference type="Gene3D" id="3.30.720.120">
    <property type="match status" value="1"/>
</dbReference>
<keyword evidence="3" id="KW-1185">Reference proteome</keyword>
<dbReference type="Proteomes" id="UP001595909">
    <property type="component" value="Unassembled WGS sequence"/>
</dbReference>